<comment type="caution">
    <text evidence="5">The sequence shown here is derived from an EMBL/GenBank/DDBJ whole genome shotgun (WGS) entry which is preliminary data.</text>
</comment>
<dbReference type="PANTHER" id="PTHR34069:SF3">
    <property type="entry name" value="ACYL-COA:ACYL-COA ALKYLTRANSFERASE"/>
    <property type="match status" value="1"/>
</dbReference>
<evidence type="ECO:0000256" key="2">
    <source>
        <dbReference type="ARBA" id="ARBA00023315"/>
    </source>
</evidence>
<feature type="domain" description="Beta-ketoacyl-[acyl-carrier-protein] synthase III N-terminal" evidence="4">
    <location>
        <begin position="129"/>
        <end position="216"/>
    </location>
</feature>
<name>A0ABP5IDN8_9MICO</name>
<keyword evidence="6" id="KW-1185">Reference proteome</keyword>
<sequence length="347" mass="36828">MNGSNGSNGNTTFRHRNVALLGISEVTAPVELTSDELDARLAGALTSLGLPNGLLQRVAGVHARRNWNRPQDFTAGAAEAGRRALKVSGIDQSRIGLMINTSVTREQLEPSVAVAVHDGIGLGPQAMNFDIANACLGFVNGMTVAGTMIDSGQIDYALIVAGEDASHVQDATVRRLSRDGITREEYLEEFASLTLGSGAAAAVLGPADRHPEGHRVLGGVTRAATWNHELCVGDHNGMFTDAKGLLDNGMELVVAAWEEAHADGWDWRSMDRYVTHQVSSIHTNAITKAVDLDPRRVPTTYPELGNVGPAALPITLAREVESLRAGDRVLAMGVGSGLNTAMTEIVW</sequence>
<gene>
    <name evidence="5" type="ORF">GCM10009823_16710</name>
</gene>
<organism evidence="5 6">
    <name type="scientific">Brevibacterium salitolerans</name>
    <dbReference type="NCBI Taxonomy" id="1403566"/>
    <lineage>
        <taxon>Bacteria</taxon>
        <taxon>Bacillati</taxon>
        <taxon>Actinomycetota</taxon>
        <taxon>Actinomycetes</taxon>
        <taxon>Micrococcales</taxon>
        <taxon>Brevibacteriaceae</taxon>
        <taxon>Brevibacterium</taxon>
    </lineage>
</organism>
<dbReference type="InterPro" id="IPR016039">
    <property type="entry name" value="Thiolase-like"/>
</dbReference>
<dbReference type="Pfam" id="PF08541">
    <property type="entry name" value="ACP_syn_III_C"/>
    <property type="match status" value="1"/>
</dbReference>
<dbReference type="NCBIfam" id="NF006720">
    <property type="entry name" value="PRK09258.1"/>
    <property type="match status" value="1"/>
</dbReference>
<reference evidence="6" key="1">
    <citation type="journal article" date="2019" name="Int. J. Syst. Evol. Microbiol.">
        <title>The Global Catalogue of Microorganisms (GCM) 10K type strain sequencing project: providing services to taxonomists for standard genome sequencing and annotation.</title>
        <authorList>
            <consortium name="The Broad Institute Genomics Platform"/>
            <consortium name="The Broad Institute Genome Sequencing Center for Infectious Disease"/>
            <person name="Wu L."/>
            <person name="Ma J."/>
        </authorList>
    </citation>
    <scope>NUCLEOTIDE SEQUENCE [LARGE SCALE GENOMIC DNA]</scope>
    <source>
        <strain evidence="6">JCM 15900</strain>
    </source>
</reference>
<dbReference type="EMBL" id="BAAAPZ010000006">
    <property type="protein sequence ID" value="GAA2096526.1"/>
    <property type="molecule type" value="Genomic_DNA"/>
</dbReference>
<dbReference type="PANTHER" id="PTHR34069">
    <property type="entry name" value="3-OXOACYL-[ACYL-CARRIER-PROTEIN] SYNTHASE 3"/>
    <property type="match status" value="1"/>
</dbReference>
<dbReference type="Proteomes" id="UP001500984">
    <property type="component" value="Unassembled WGS sequence"/>
</dbReference>
<proteinExistence type="predicted"/>
<dbReference type="InterPro" id="IPR013747">
    <property type="entry name" value="ACP_syn_III_C"/>
</dbReference>
<evidence type="ECO:0000259" key="4">
    <source>
        <dbReference type="Pfam" id="PF08545"/>
    </source>
</evidence>
<accession>A0ABP5IDN8</accession>
<dbReference type="Pfam" id="PF08545">
    <property type="entry name" value="ACP_syn_III"/>
    <property type="match status" value="1"/>
</dbReference>
<evidence type="ECO:0000313" key="5">
    <source>
        <dbReference type="EMBL" id="GAA2096526.1"/>
    </source>
</evidence>
<keyword evidence="1" id="KW-0808">Transferase</keyword>
<feature type="domain" description="Beta-ketoacyl-[acyl-carrier-protein] synthase III C-terminal" evidence="3">
    <location>
        <begin position="262"/>
        <end position="342"/>
    </location>
</feature>
<evidence type="ECO:0000313" key="6">
    <source>
        <dbReference type="Proteomes" id="UP001500984"/>
    </source>
</evidence>
<dbReference type="Gene3D" id="3.40.47.10">
    <property type="match status" value="2"/>
</dbReference>
<keyword evidence="2" id="KW-0012">Acyltransferase</keyword>
<dbReference type="RefSeq" id="WP_344336863.1">
    <property type="nucleotide sequence ID" value="NZ_BAAAPZ010000006.1"/>
</dbReference>
<protein>
    <submittedName>
        <fullName evidence="5">3-oxoacyl-ACP synthase III</fullName>
    </submittedName>
</protein>
<dbReference type="SUPFAM" id="SSF53901">
    <property type="entry name" value="Thiolase-like"/>
    <property type="match status" value="1"/>
</dbReference>
<dbReference type="InterPro" id="IPR013751">
    <property type="entry name" value="ACP_syn_III_N"/>
</dbReference>
<evidence type="ECO:0000256" key="1">
    <source>
        <dbReference type="ARBA" id="ARBA00022679"/>
    </source>
</evidence>
<evidence type="ECO:0000259" key="3">
    <source>
        <dbReference type="Pfam" id="PF08541"/>
    </source>
</evidence>